<dbReference type="PANTHER" id="PTHR45011:SF1">
    <property type="entry name" value="DAP3-BINDING CELL DEATH ENHANCER 1"/>
    <property type="match status" value="1"/>
</dbReference>
<dbReference type="Gene3D" id="1.25.40.10">
    <property type="entry name" value="Tetratricopeptide repeat domain"/>
    <property type="match status" value="1"/>
</dbReference>
<proteinExistence type="predicted"/>
<keyword evidence="3" id="KW-1185">Reference proteome</keyword>
<evidence type="ECO:0000256" key="1">
    <source>
        <dbReference type="SAM" id="MobiDB-lite"/>
    </source>
</evidence>
<evidence type="ECO:0000313" key="3">
    <source>
        <dbReference type="Proteomes" id="UP001195483"/>
    </source>
</evidence>
<dbReference type="SUPFAM" id="SSF81901">
    <property type="entry name" value="HCP-like"/>
    <property type="match status" value="1"/>
</dbReference>
<sequence>MWRWIYNLPRALRHQIHGPRASAGVCVEEEQSPDTFDVKNKQQQNQSFFNRAQDDQKERSQEQQGSKCNRINFWSLVHGPNSGFEALGWGGTLVWAFHFSRLHWFEHKKREERCRFHSLLYKVAYAIAGEEKTFTDTNNVLGPSSSRPLKSAETDLKKQDDNKQVHTFEEDPLVRAMSNFEDLCKQYMATGKSVMGLAHAEKGRMQVAIQHWQEASELGYAKAQFNLAVCYETGNGVKKDLKKAIEYYNQAAEENHPMSLYNLGVLYLEGGEDVQVSKTLGIKYLEKSAELGLAKAQTYLGVYYAEKGSKEDMQKAVEYFKKASEQN</sequence>
<reference evidence="2" key="3">
    <citation type="submission" date="2023-05" db="EMBL/GenBank/DDBJ databases">
        <authorList>
            <person name="Smith C.H."/>
        </authorList>
    </citation>
    <scope>NUCLEOTIDE SEQUENCE</scope>
    <source>
        <strain evidence="2">CHS0354</strain>
        <tissue evidence="2">Mantle</tissue>
    </source>
</reference>
<reference evidence="2" key="2">
    <citation type="journal article" date="2021" name="Genome Biol. Evol.">
        <title>Developing a high-quality reference genome for a parasitic bivalve with doubly uniparental inheritance (Bivalvia: Unionida).</title>
        <authorList>
            <person name="Smith C.H."/>
        </authorList>
    </citation>
    <scope>NUCLEOTIDE SEQUENCE</scope>
    <source>
        <strain evidence="2">CHS0354</strain>
        <tissue evidence="2">Mantle</tissue>
    </source>
</reference>
<evidence type="ECO:0000313" key="2">
    <source>
        <dbReference type="EMBL" id="KAK3604561.1"/>
    </source>
</evidence>
<dbReference type="SMART" id="SM00671">
    <property type="entry name" value="SEL1"/>
    <property type="match status" value="3"/>
</dbReference>
<protein>
    <recommendedName>
        <fullName evidence="4">Death ligand signal enhancer</fullName>
    </recommendedName>
</protein>
<dbReference type="PANTHER" id="PTHR45011">
    <property type="entry name" value="DAP3-BINDING CELL DEATH ENHANCER 1"/>
    <property type="match status" value="1"/>
</dbReference>
<comment type="caution">
    <text evidence="2">The sequence shown here is derived from an EMBL/GenBank/DDBJ whole genome shotgun (WGS) entry which is preliminary data.</text>
</comment>
<name>A0AAE0W7Q2_9BIVA</name>
<accession>A0AAE0W7Q2</accession>
<reference evidence="2" key="1">
    <citation type="journal article" date="2021" name="Genome Biol. Evol.">
        <title>A High-Quality Reference Genome for a Parasitic Bivalve with Doubly Uniparental Inheritance (Bivalvia: Unionida).</title>
        <authorList>
            <person name="Smith C.H."/>
        </authorList>
    </citation>
    <scope>NUCLEOTIDE SEQUENCE</scope>
    <source>
        <strain evidence="2">CHS0354</strain>
    </source>
</reference>
<feature type="region of interest" description="Disordered" evidence="1">
    <location>
        <begin position="138"/>
        <end position="163"/>
    </location>
</feature>
<organism evidence="2 3">
    <name type="scientific">Potamilus streckersoni</name>
    <dbReference type="NCBI Taxonomy" id="2493646"/>
    <lineage>
        <taxon>Eukaryota</taxon>
        <taxon>Metazoa</taxon>
        <taxon>Spiralia</taxon>
        <taxon>Lophotrochozoa</taxon>
        <taxon>Mollusca</taxon>
        <taxon>Bivalvia</taxon>
        <taxon>Autobranchia</taxon>
        <taxon>Heteroconchia</taxon>
        <taxon>Palaeoheterodonta</taxon>
        <taxon>Unionida</taxon>
        <taxon>Unionoidea</taxon>
        <taxon>Unionidae</taxon>
        <taxon>Ambleminae</taxon>
        <taxon>Lampsilini</taxon>
        <taxon>Potamilus</taxon>
    </lineage>
</organism>
<dbReference type="AlphaFoldDB" id="A0AAE0W7Q2"/>
<dbReference type="EMBL" id="JAEAOA010001571">
    <property type="protein sequence ID" value="KAK3604561.1"/>
    <property type="molecule type" value="Genomic_DNA"/>
</dbReference>
<gene>
    <name evidence="2" type="ORF">CHS0354_026252</name>
</gene>
<dbReference type="Pfam" id="PF08238">
    <property type="entry name" value="Sel1"/>
    <property type="match status" value="4"/>
</dbReference>
<feature type="non-terminal residue" evidence="2">
    <location>
        <position position="1"/>
    </location>
</feature>
<feature type="compositionally biased region" description="Basic and acidic residues" evidence="1">
    <location>
        <begin position="150"/>
        <end position="163"/>
    </location>
</feature>
<dbReference type="Proteomes" id="UP001195483">
    <property type="component" value="Unassembled WGS sequence"/>
</dbReference>
<dbReference type="InterPro" id="IPR011990">
    <property type="entry name" value="TPR-like_helical_dom_sf"/>
</dbReference>
<evidence type="ECO:0008006" key="4">
    <source>
        <dbReference type="Google" id="ProtNLM"/>
    </source>
</evidence>
<dbReference type="InterPro" id="IPR052748">
    <property type="entry name" value="ISR_Activator"/>
</dbReference>
<feature type="compositionally biased region" description="Polar residues" evidence="1">
    <location>
        <begin position="138"/>
        <end position="148"/>
    </location>
</feature>
<dbReference type="InterPro" id="IPR006597">
    <property type="entry name" value="Sel1-like"/>
</dbReference>